<gene>
    <name evidence="15" type="ORF">ZIOFF_022158</name>
</gene>
<dbReference type="Gene3D" id="3.80.10.10">
    <property type="entry name" value="Ribonuclease Inhibitor"/>
    <property type="match status" value="2"/>
</dbReference>
<dbReference type="EMBL" id="JACMSC010000006">
    <property type="protein sequence ID" value="KAG6518678.1"/>
    <property type="molecule type" value="Genomic_DNA"/>
</dbReference>
<evidence type="ECO:0000313" key="15">
    <source>
        <dbReference type="EMBL" id="KAG6518678.1"/>
    </source>
</evidence>
<keyword evidence="6 12" id="KW-0732">Signal</keyword>
<keyword evidence="5 11" id="KW-0812">Transmembrane</keyword>
<dbReference type="AlphaFoldDB" id="A0A8J5H4R3"/>
<evidence type="ECO:0000256" key="5">
    <source>
        <dbReference type="ARBA" id="ARBA00022692"/>
    </source>
</evidence>
<protein>
    <recommendedName>
        <fullName evidence="17">Leucine-rich repeat-containing N-terminal plant-type domain-containing protein</fullName>
    </recommendedName>
</protein>
<keyword evidence="8 11" id="KW-1133">Transmembrane helix</keyword>
<dbReference type="FunFam" id="3.80.10.10:FF:000095">
    <property type="entry name" value="LRR receptor-like serine/threonine-protein kinase GSO1"/>
    <property type="match status" value="1"/>
</dbReference>
<name>A0A8J5H4R3_ZINOF</name>
<dbReference type="GO" id="GO:0005886">
    <property type="term" value="C:plasma membrane"/>
    <property type="evidence" value="ECO:0007669"/>
    <property type="project" value="UniProtKB-SubCell"/>
</dbReference>
<keyword evidence="3" id="KW-1003">Cell membrane</keyword>
<feature type="chain" id="PRO_5035209161" description="Leucine-rich repeat-containing N-terminal plant-type domain-containing protein" evidence="12">
    <location>
        <begin position="45"/>
        <end position="877"/>
    </location>
</feature>
<evidence type="ECO:0000259" key="14">
    <source>
        <dbReference type="Pfam" id="PF23598"/>
    </source>
</evidence>
<dbReference type="InterPro" id="IPR003591">
    <property type="entry name" value="Leu-rich_rpt_typical-subtyp"/>
</dbReference>
<evidence type="ECO:0000256" key="1">
    <source>
        <dbReference type="ARBA" id="ARBA00004251"/>
    </source>
</evidence>
<dbReference type="InterPro" id="IPR013210">
    <property type="entry name" value="LRR_N_plant-typ"/>
</dbReference>
<keyword evidence="10" id="KW-0325">Glycoprotein</keyword>
<evidence type="ECO:0008006" key="17">
    <source>
        <dbReference type="Google" id="ProtNLM"/>
    </source>
</evidence>
<dbReference type="Pfam" id="PF08263">
    <property type="entry name" value="LRRNT_2"/>
    <property type="match status" value="1"/>
</dbReference>
<dbReference type="Pfam" id="PF00560">
    <property type="entry name" value="LRR_1"/>
    <property type="match status" value="4"/>
</dbReference>
<reference evidence="15 16" key="1">
    <citation type="submission" date="2020-08" db="EMBL/GenBank/DDBJ databases">
        <title>Plant Genome Project.</title>
        <authorList>
            <person name="Zhang R.-G."/>
        </authorList>
    </citation>
    <scope>NUCLEOTIDE SEQUENCE [LARGE SCALE GENOMIC DNA]</scope>
    <source>
        <tissue evidence="15">Rhizome</tissue>
    </source>
</reference>
<evidence type="ECO:0000256" key="4">
    <source>
        <dbReference type="ARBA" id="ARBA00022614"/>
    </source>
</evidence>
<evidence type="ECO:0000256" key="3">
    <source>
        <dbReference type="ARBA" id="ARBA00022475"/>
    </source>
</evidence>
<comment type="similarity">
    <text evidence="2">Belongs to the RLP family.</text>
</comment>
<dbReference type="InterPro" id="IPR032675">
    <property type="entry name" value="LRR_dom_sf"/>
</dbReference>
<dbReference type="PANTHER" id="PTHR48063">
    <property type="entry name" value="LRR RECEPTOR-LIKE KINASE"/>
    <property type="match status" value="1"/>
</dbReference>
<feature type="domain" description="Leucine-rich repeat-containing N-terminal plant-type" evidence="13">
    <location>
        <begin position="50"/>
        <end position="91"/>
    </location>
</feature>
<sequence>MYIKYWPLPTHTTLLSALLTMQPSNPLLPPLLLCLLVTLRHATAADGCLAAEREALLGFKAGFNLAGDGGGSNPMSLWQGQDCCGWPGVACRNATGRVVALDLHGWELQATGRRTISSSLLALTQLRRLDLAGNDFSSSRFPELSFRKLRYLDLSFTAFSGGRLDPLANLSSLHYVDLTEALSPGSYRIDHLRWLSGLPDLTHLDLSGLDLANVSDWFSPVISLNRLEALYLEECNLSTIPISSATVNLSSLVVLDLYNNSIATVLPDWLWNLTSLVHLNLFQSGFAGPVSEAIGDLTSLESLDLRYNSLNGSIPSSISKLTGMVEMFLHANDFGGVVSEAHFSNLTNLEYLWLSWNDRLSVSLRRNWEPPFQLTEVGLGGVLVGPQFPAWLKSQTGIRRLDLWGSGIEGALPEWLWHNVSSAVNISVDLSGNRITGKLPPSLEFTKLTELTLGSNLLEGPLPTELPASLGSLSLDNNSFSGHLPPWPYLNALSLENNKLEGSISSLCQSTSLQLLVLSNNKFTGEIPHCLGESSRGLQSLNLGNNGFSGTIPSSIRFLTGLTDLELSNNGVSGEPLLLLENCTMLSYVDLAENRFTGIIPHWIGDNLPALIYLRLRSNMFSGQIPTELAKLQSLQILDLASNNLSGAIPATIGNISAMASSQATIFLLHPIDLHVYSKGQDMYYRQSPDLVNSLDLSSNSLVGDIPEGIGDLASLGSLNLSRNRLTGKIPQSIGGLALIESLDLSMNLLSGNIPESLSSLTFLSYLNLSYNNLSGEIPSGHQLQTLEDPSIYMNNPYLCGPPVSKSCSSNVTVTETESSEKEYGKNNSDLVWQCISTILGFVMGFWIFCGVIFFKDRWRHAYFSGMDKLFDGIFRQ</sequence>
<evidence type="ECO:0000256" key="6">
    <source>
        <dbReference type="ARBA" id="ARBA00022729"/>
    </source>
</evidence>
<dbReference type="InterPro" id="IPR001611">
    <property type="entry name" value="Leu-rich_rpt"/>
</dbReference>
<dbReference type="FunFam" id="3.80.10.10:FF:000383">
    <property type="entry name" value="Leucine-rich repeat receptor protein kinase EMS1"/>
    <property type="match status" value="1"/>
</dbReference>
<evidence type="ECO:0000256" key="12">
    <source>
        <dbReference type="SAM" id="SignalP"/>
    </source>
</evidence>
<dbReference type="InterPro" id="IPR055414">
    <property type="entry name" value="LRR_R13L4/SHOC2-like"/>
</dbReference>
<organism evidence="15 16">
    <name type="scientific">Zingiber officinale</name>
    <name type="common">Ginger</name>
    <name type="synonym">Amomum zingiber</name>
    <dbReference type="NCBI Taxonomy" id="94328"/>
    <lineage>
        <taxon>Eukaryota</taxon>
        <taxon>Viridiplantae</taxon>
        <taxon>Streptophyta</taxon>
        <taxon>Embryophyta</taxon>
        <taxon>Tracheophyta</taxon>
        <taxon>Spermatophyta</taxon>
        <taxon>Magnoliopsida</taxon>
        <taxon>Liliopsida</taxon>
        <taxon>Zingiberales</taxon>
        <taxon>Zingiberaceae</taxon>
        <taxon>Zingiber</taxon>
    </lineage>
</organism>
<keyword evidence="7" id="KW-0677">Repeat</keyword>
<keyword evidence="9 11" id="KW-0472">Membrane</keyword>
<evidence type="ECO:0000313" key="16">
    <source>
        <dbReference type="Proteomes" id="UP000734854"/>
    </source>
</evidence>
<evidence type="ECO:0000256" key="11">
    <source>
        <dbReference type="SAM" id="Phobius"/>
    </source>
</evidence>
<proteinExistence type="inferred from homology"/>
<dbReference type="Pfam" id="PF13855">
    <property type="entry name" value="LRR_8"/>
    <property type="match status" value="2"/>
</dbReference>
<dbReference type="InterPro" id="IPR046956">
    <property type="entry name" value="RLP23-like"/>
</dbReference>
<dbReference type="SMART" id="SM00369">
    <property type="entry name" value="LRR_TYP"/>
    <property type="match status" value="10"/>
</dbReference>
<comment type="subcellular location">
    <subcellularLocation>
        <location evidence="1">Cell membrane</location>
        <topology evidence="1">Single-pass type I membrane protein</topology>
    </subcellularLocation>
</comment>
<feature type="domain" description="Disease resistance R13L4/SHOC-2-like LRR" evidence="14">
    <location>
        <begin position="204"/>
        <end position="394"/>
    </location>
</feature>
<feature type="transmembrane region" description="Helical" evidence="11">
    <location>
        <begin position="831"/>
        <end position="855"/>
    </location>
</feature>
<feature type="signal peptide" evidence="12">
    <location>
        <begin position="1"/>
        <end position="44"/>
    </location>
</feature>
<keyword evidence="4" id="KW-0433">Leucine-rich repeat</keyword>
<comment type="caution">
    <text evidence="15">The sequence shown here is derived from an EMBL/GenBank/DDBJ whole genome shotgun (WGS) entry which is preliminary data.</text>
</comment>
<dbReference type="PANTHER" id="PTHR48063:SF90">
    <property type="entry name" value="OS11G0565920 PROTEIN"/>
    <property type="match status" value="1"/>
</dbReference>
<evidence type="ECO:0000256" key="10">
    <source>
        <dbReference type="ARBA" id="ARBA00023180"/>
    </source>
</evidence>
<evidence type="ECO:0000256" key="9">
    <source>
        <dbReference type="ARBA" id="ARBA00023136"/>
    </source>
</evidence>
<dbReference type="Pfam" id="PF23598">
    <property type="entry name" value="LRR_14"/>
    <property type="match status" value="1"/>
</dbReference>
<dbReference type="Proteomes" id="UP000734854">
    <property type="component" value="Unassembled WGS sequence"/>
</dbReference>
<evidence type="ECO:0000256" key="7">
    <source>
        <dbReference type="ARBA" id="ARBA00022737"/>
    </source>
</evidence>
<accession>A0A8J5H4R3</accession>
<evidence type="ECO:0000259" key="13">
    <source>
        <dbReference type="Pfam" id="PF08263"/>
    </source>
</evidence>
<evidence type="ECO:0000256" key="8">
    <source>
        <dbReference type="ARBA" id="ARBA00022989"/>
    </source>
</evidence>
<evidence type="ECO:0000256" key="2">
    <source>
        <dbReference type="ARBA" id="ARBA00009592"/>
    </source>
</evidence>
<dbReference type="SUPFAM" id="SSF52058">
    <property type="entry name" value="L domain-like"/>
    <property type="match status" value="3"/>
</dbReference>
<keyword evidence="16" id="KW-1185">Reference proteome</keyword>